<gene>
    <name evidence="3" type="ORF">FA13DRAFT_1764746</name>
</gene>
<feature type="compositionally biased region" description="Gly residues" evidence="1">
    <location>
        <begin position="572"/>
        <end position="596"/>
    </location>
</feature>
<sequence length="909" mass="100367">MASKGKGREVNISLAIQRSAMSGKNKEIAAFYNLDTVPDDIWLFLFEYLTTPDLNSMSQVSKKFYALTQRPLLRELTWAKATGASRNVQDWADGGPLEAFRGVVRKVNIKLSYKKVNQNSALLLPVDWELYDSIHHRLLSFTNLRALDLQNTIVTPALYQVLEGIPSLRELSIVRCVFMWTYIYFPLLTNLGRQAPSPGLFVYNPNSRTYSHQHGLSRAPADPVQRAIQQQWLIENASFDFATRLSHITSLTLRFNRFYHSQSETDDSPYGPTEINRPCILHPLYLLSIPSLTHLTLTWTPTLAQIYETLRQQLIVGGQQNNNGGNGAVAALQQQHQLASLLFAANSLGVNLFTPLVTGLLHLVHATVIIDDLGRDIMDSITSLFQQRIQNAPPGMAPLRIHLKVGKHTLTEQNMGNSQFRLPGVYRYEGPLPIASLLAQDSATDMEEVYMNEPMEMNLILIVLEKLPRTLKKLHLRMYAWDREILYAAHSLFKHLTEFEVRFGKGSLEENTFVVLGSDILPDLKQLHTIRLIYSPDCIKREQQFRSYHTPPTHPHNHHLQFHGGTNWWHGGPPGGGGHGGGGLGGQGGLGGGPGHGTFPPYHPPAPGPTHSLPPPPPPPPVPGPPDLIDLTPDSPSPPPQSHVLDLMQDDFYDYDDEDGVEILTDLILDNYRRNRLATLGAGPVAIGAGSSSNAASGSGTGIASGSGASISATDPTPAAPAGDNTDVTAVANRHFENGTNLLRSMLPPGHPSRNAPATTSAVRGHHLYQHRRTRFSSGDWSDASSPDSSPSAGTASTVEANGLNGNGHTSANTHSHSRNSITSLFPRFRRDRERERPLTINEPPRRESPAGVSSPEERVRIAQTLEEDLGDYLVGWNRHCRSLRVVQMEPGVVWVRRYEGDVWAKKKT</sequence>
<proteinExistence type="predicted"/>
<accession>A0A4Y7T7C8</accession>
<dbReference type="InterPro" id="IPR001810">
    <property type="entry name" value="F-box_dom"/>
</dbReference>
<feature type="compositionally biased region" description="Basic residues" evidence="1">
    <location>
        <begin position="764"/>
        <end position="775"/>
    </location>
</feature>
<dbReference type="STRING" id="71717.A0A4Y7T7C8"/>
<evidence type="ECO:0000313" key="3">
    <source>
        <dbReference type="EMBL" id="TEB29901.1"/>
    </source>
</evidence>
<keyword evidence="4" id="KW-1185">Reference proteome</keyword>
<dbReference type="InterPro" id="IPR032675">
    <property type="entry name" value="LRR_dom_sf"/>
</dbReference>
<feature type="compositionally biased region" description="Basic and acidic residues" evidence="1">
    <location>
        <begin position="829"/>
        <end position="849"/>
    </location>
</feature>
<name>A0A4Y7T7C8_COPMI</name>
<dbReference type="EMBL" id="QPFP01000025">
    <property type="protein sequence ID" value="TEB29901.1"/>
    <property type="molecule type" value="Genomic_DNA"/>
</dbReference>
<comment type="caution">
    <text evidence="3">The sequence shown here is derived from an EMBL/GenBank/DDBJ whole genome shotgun (WGS) entry which is preliminary data.</text>
</comment>
<dbReference type="SUPFAM" id="SSF81383">
    <property type="entry name" value="F-box domain"/>
    <property type="match status" value="1"/>
</dbReference>
<feature type="compositionally biased region" description="Polar residues" evidence="1">
    <location>
        <begin position="807"/>
        <end position="824"/>
    </location>
</feature>
<dbReference type="Proteomes" id="UP000298030">
    <property type="component" value="Unassembled WGS sequence"/>
</dbReference>
<feature type="region of interest" description="Disordered" evidence="1">
    <location>
        <begin position="741"/>
        <end position="858"/>
    </location>
</feature>
<dbReference type="InterPro" id="IPR036047">
    <property type="entry name" value="F-box-like_dom_sf"/>
</dbReference>
<feature type="region of interest" description="Disordered" evidence="1">
    <location>
        <begin position="688"/>
        <end position="724"/>
    </location>
</feature>
<dbReference type="PROSITE" id="PS50181">
    <property type="entry name" value="FBOX"/>
    <property type="match status" value="1"/>
</dbReference>
<feature type="compositionally biased region" description="Low complexity" evidence="1">
    <location>
        <begin position="688"/>
        <end position="698"/>
    </location>
</feature>
<feature type="domain" description="F-box" evidence="2">
    <location>
        <begin position="31"/>
        <end position="81"/>
    </location>
</feature>
<dbReference type="AlphaFoldDB" id="A0A4Y7T7C8"/>
<protein>
    <recommendedName>
        <fullName evidence="2">F-box domain-containing protein</fullName>
    </recommendedName>
</protein>
<dbReference type="OrthoDB" id="5354526at2759"/>
<evidence type="ECO:0000313" key="4">
    <source>
        <dbReference type="Proteomes" id="UP000298030"/>
    </source>
</evidence>
<feature type="compositionally biased region" description="Pro residues" evidence="1">
    <location>
        <begin position="601"/>
        <end position="626"/>
    </location>
</feature>
<evidence type="ECO:0000256" key="1">
    <source>
        <dbReference type="SAM" id="MobiDB-lite"/>
    </source>
</evidence>
<feature type="compositionally biased region" description="Low complexity" evidence="1">
    <location>
        <begin position="706"/>
        <end position="724"/>
    </location>
</feature>
<organism evidence="3 4">
    <name type="scientific">Coprinellus micaceus</name>
    <name type="common">Glistening ink-cap mushroom</name>
    <name type="synonym">Coprinus micaceus</name>
    <dbReference type="NCBI Taxonomy" id="71717"/>
    <lineage>
        <taxon>Eukaryota</taxon>
        <taxon>Fungi</taxon>
        <taxon>Dikarya</taxon>
        <taxon>Basidiomycota</taxon>
        <taxon>Agaricomycotina</taxon>
        <taxon>Agaricomycetes</taxon>
        <taxon>Agaricomycetidae</taxon>
        <taxon>Agaricales</taxon>
        <taxon>Agaricineae</taxon>
        <taxon>Psathyrellaceae</taxon>
        <taxon>Coprinellus</taxon>
    </lineage>
</organism>
<dbReference type="Gene3D" id="3.80.10.10">
    <property type="entry name" value="Ribonuclease Inhibitor"/>
    <property type="match status" value="1"/>
</dbReference>
<reference evidence="3 4" key="1">
    <citation type="journal article" date="2019" name="Nat. Ecol. Evol.">
        <title>Megaphylogeny resolves global patterns of mushroom evolution.</title>
        <authorList>
            <person name="Varga T."/>
            <person name="Krizsan K."/>
            <person name="Foldi C."/>
            <person name="Dima B."/>
            <person name="Sanchez-Garcia M."/>
            <person name="Sanchez-Ramirez S."/>
            <person name="Szollosi G.J."/>
            <person name="Szarkandi J.G."/>
            <person name="Papp V."/>
            <person name="Albert L."/>
            <person name="Andreopoulos W."/>
            <person name="Angelini C."/>
            <person name="Antonin V."/>
            <person name="Barry K.W."/>
            <person name="Bougher N.L."/>
            <person name="Buchanan P."/>
            <person name="Buyck B."/>
            <person name="Bense V."/>
            <person name="Catcheside P."/>
            <person name="Chovatia M."/>
            <person name="Cooper J."/>
            <person name="Damon W."/>
            <person name="Desjardin D."/>
            <person name="Finy P."/>
            <person name="Geml J."/>
            <person name="Haridas S."/>
            <person name="Hughes K."/>
            <person name="Justo A."/>
            <person name="Karasinski D."/>
            <person name="Kautmanova I."/>
            <person name="Kiss B."/>
            <person name="Kocsube S."/>
            <person name="Kotiranta H."/>
            <person name="LaButti K.M."/>
            <person name="Lechner B.E."/>
            <person name="Liimatainen K."/>
            <person name="Lipzen A."/>
            <person name="Lukacs Z."/>
            <person name="Mihaltcheva S."/>
            <person name="Morgado L.N."/>
            <person name="Niskanen T."/>
            <person name="Noordeloos M.E."/>
            <person name="Ohm R.A."/>
            <person name="Ortiz-Santana B."/>
            <person name="Ovrebo C."/>
            <person name="Racz N."/>
            <person name="Riley R."/>
            <person name="Savchenko A."/>
            <person name="Shiryaev A."/>
            <person name="Soop K."/>
            <person name="Spirin V."/>
            <person name="Szebenyi C."/>
            <person name="Tomsovsky M."/>
            <person name="Tulloss R.E."/>
            <person name="Uehling J."/>
            <person name="Grigoriev I.V."/>
            <person name="Vagvolgyi C."/>
            <person name="Papp T."/>
            <person name="Martin F.M."/>
            <person name="Miettinen O."/>
            <person name="Hibbett D.S."/>
            <person name="Nagy L.G."/>
        </authorList>
    </citation>
    <scope>NUCLEOTIDE SEQUENCE [LARGE SCALE GENOMIC DNA]</scope>
    <source>
        <strain evidence="3 4">FP101781</strain>
    </source>
</reference>
<feature type="compositionally biased region" description="Low complexity" evidence="1">
    <location>
        <begin position="777"/>
        <end position="798"/>
    </location>
</feature>
<feature type="region of interest" description="Disordered" evidence="1">
    <location>
        <begin position="554"/>
        <end position="645"/>
    </location>
</feature>
<dbReference type="SUPFAM" id="SSF52047">
    <property type="entry name" value="RNI-like"/>
    <property type="match status" value="1"/>
</dbReference>
<evidence type="ECO:0000259" key="2">
    <source>
        <dbReference type="PROSITE" id="PS50181"/>
    </source>
</evidence>
<dbReference type="Pfam" id="PF12937">
    <property type="entry name" value="F-box-like"/>
    <property type="match status" value="1"/>
</dbReference>